<proteinExistence type="predicted"/>
<dbReference type="EMBL" id="CP012109">
    <property type="protein sequence ID" value="AKQ70556.1"/>
    <property type="molecule type" value="Genomic_DNA"/>
</dbReference>
<organism evidence="1 2">
    <name type="scientific">Pseudomyxococcus hansupus</name>
    <dbReference type="NCBI Taxonomy" id="1297742"/>
    <lineage>
        <taxon>Bacteria</taxon>
        <taxon>Pseudomonadati</taxon>
        <taxon>Myxococcota</taxon>
        <taxon>Myxococcia</taxon>
        <taxon>Myxococcales</taxon>
        <taxon>Cystobacterineae</taxon>
        <taxon>Myxococcaceae</taxon>
        <taxon>Pseudomyxococcus</taxon>
    </lineage>
</organism>
<gene>
    <name evidence="1" type="ORF">A176_007468</name>
</gene>
<dbReference type="KEGG" id="mym:A176_007468"/>
<dbReference type="AlphaFoldDB" id="A0A0H4X4E6"/>
<dbReference type="Proteomes" id="UP000009026">
    <property type="component" value="Chromosome"/>
</dbReference>
<reference evidence="1 2" key="1">
    <citation type="journal article" date="2016" name="PLoS ONE">
        <title>Complete Genome Sequence and Comparative Genomics of a Novel Myxobacterium Myxococcus hansupus.</title>
        <authorList>
            <person name="Sharma G."/>
            <person name="Narwani T."/>
            <person name="Subramanian S."/>
        </authorList>
    </citation>
    <scope>NUCLEOTIDE SEQUENCE [LARGE SCALE GENOMIC DNA]</scope>
    <source>
        <strain evidence="2">mixupus</strain>
    </source>
</reference>
<accession>A0A0H4X4E6</accession>
<keyword evidence="2" id="KW-1185">Reference proteome</keyword>
<protein>
    <submittedName>
        <fullName evidence="1">Uncharacterized protein</fullName>
    </submittedName>
</protein>
<name>A0A0H4X4E6_9BACT</name>
<evidence type="ECO:0000313" key="2">
    <source>
        <dbReference type="Proteomes" id="UP000009026"/>
    </source>
</evidence>
<dbReference type="PATRIC" id="fig|1297742.4.peg.7599"/>
<evidence type="ECO:0000313" key="1">
    <source>
        <dbReference type="EMBL" id="AKQ70556.1"/>
    </source>
</evidence>
<sequence length="63" mass="7068">MAALIASSPEYFERFRHMTRGEQIQAVAECLNCGAWLPTARDALTHQDAQLDHVEQDFLVPPA</sequence>